<dbReference type="InterPro" id="IPR000905">
    <property type="entry name" value="Gcp-like_dom"/>
</dbReference>
<feature type="binding site" evidence="7">
    <location>
        <position position="191"/>
    </location>
    <ligand>
        <name>substrate</name>
    </ligand>
</feature>
<dbReference type="RefSeq" id="WP_272101301.1">
    <property type="nucleotide sequence ID" value="NZ_JAQNDK010000004.1"/>
</dbReference>
<evidence type="ECO:0000256" key="1">
    <source>
        <dbReference type="ARBA" id="ARBA00022679"/>
    </source>
</evidence>
<feature type="binding site" evidence="7">
    <location>
        <position position="115"/>
    </location>
    <ligand>
        <name>Fe cation</name>
        <dbReference type="ChEBI" id="CHEBI:24875"/>
    </ligand>
</feature>
<comment type="catalytic activity">
    <reaction evidence="6 7">
        <text>L-threonylcarbamoyladenylate + adenosine(37) in tRNA = N(6)-L-threonylcarbamoyladenosine(37) in tRNA + AMP + H(+)</text>
        <dbReference type="Rhea" id="RHEA:37059"/>
        <dbReference type="Rhea" id="RHEA-COMP:10162"/>
        <dbReference type="Rhea" id="RHEA-COMP:10163"/>
        <dbReference type="ChEBI" id="CHEBI:15378"/>
        <dbReference type="ChEBI" id="CHEBI:73682"/>
        <dbReference type="ChEBI" id="CHEBI:74411"/>
        <dbReference type="ChEBI" id="CHEBI:74418"/>
        <dbReference type="ChEBI" id="CHEBI:456215"/>
        <dbReference type="EC" id="2.3.1.234"/>
    </reaction>
</comment>
<comment type="function">
    <text evidence="7">Required for the formation of a threonylcarbamoyl group on adenosine at position 37 (t(6)A37) in tRNAs that read codons beginning with adenine. Is involved in the transfer of the threonylcarbamoyl moiety of threonylcarbamoyl-AMP (TC-AMP) to the N6 group of A37, together with TsaE and TsaB. TsaD likely plays a direct catalytic role in this reaction.</text>
</comment>
<dbReference type="PANTHER" id="PTHR11735">
    <property type="entry name" value="TRNA N6-ADENOSINE THREONYLCARBAMOYLTRANSFERASE"/>
    <property type="match status" value="1"/>
</dbReference>
<evidence type="ECO:0000256" key="2">
    <source>
        <dbReference type="ARBA" id="ARBA00022694"/>
    </source>
</evidence>
<keyword evidence="3 7" id="KW-0479">Metal-binding</keyword>
<keyword evidence="4 7" id="KW-0408">Iron</keyword>
<feature type="binding site" evidence="7">
    <location>
        <position position="178"/>
    </location>
    <ligand>
        <name>substrate</name>
    </ligand>
</feature>
<reference evidence="9 10" key="1">
    <citation type="submission" date="2023-01" db="EMBL/GenBank/DDBJ databases">
        <title>Minimal conservation of predation-associated metabolite biosynthetic gene clusters underscores biosynthetic potential of Myxococcota including descriptions for ten novel species: Archangium lansinium sp. nov., Myxococcus landrumus sp. nov., Nannocystis bai.</title>
        <authorList>
            <person name="Ahearne A."/>
            <person name="Stevens C."/>
            <person name="Dowd S."/>
        </authorList>
    </citation>
    <scope>NUCLEOTIDE SEQUENCE [LARGE SCALE GENOMIC DNA]</scope>
    <source>
        <strain evidence="9 10">WIWO2</strain>
    </source>
</reference>
<comment type="cofactor">
    <cofactor evidence="7">
        <name>Fe(2+)</name>
        <dbReference type="ChEBI" id="CHEBI:29033"/>
    </cofactor>
    <text evidence="7">Binds 1 Fe(2+) ion per subunit.</text>
</comment>
<dbReference type="PANTHER" id="PTHR11735:SF6">
    <property type="entry name" value="TRNA N6-ADENOSINE THREONYLCARBAMOYLTRANSFERASE, MITOCHONDRIAL"/>
    <property type="match status" value="1"/>
</dbReference>
<accession>A0ABT5C9P9</accession>
<keyword evidence="2 7" id="KW-0819">tRNA processing</keyword>
<feature type="binding site" evidence="7">
    <location>
        <position position="286"/>
    </location>
    <ligand>
        <name>substrate</name>
    </ligand>
</feature>
<comment type="subcellular location">
    <subcellularLocation>
        <location evidence="7">Cytoplasm</location>
    </subcellularLocation>
</comment>
<dbReference type="InterPro" id="IPR043129">
    <property type="entry name" value="ATPase_NBD"/>
</dbReference>
<dbReference type="GO" id="GO:0061711">
    <property type="term" value="F:tRNA N(6)-L-threonylcarbamoyladenine synthase activity"/>
    <property type="evidence" value="ECO:0007669"/>
    <property type="project" value="UniProtKB-EC"/>
</dbReference>
<sequence length="356" mass="36133">MRVLGIETSCDETAAAVVTEGGDVLSDVVRSQVALHAPYGGVVPEVAARDHARAVVPVVREALSRAGVSAADLDGVAVTSRPGLAGALLVGLQAAKGLAWAAGKPLVGVDHLVGHLLAVFLRRGGAPLGDEHERPSFPYVALLASGGHTAIYRVDGPAIGAIRELGATRDDAAGEAFDKVAKLLGLGYPGGPVVDRLAAGGDAAAAADAVPALMARKESLEFSFSGIKSAVARHVAKRGRPEGQALRDLCAAFQGAVVDALVQKTVRAARAEGIERVVLGGGVAANQGLRAKMAAACERRGLALFVPPLASCTDNGAMIAYAGALRLAAGERDTLDLAPETRTALPRVTRKGGGAR</sequence>
<feature type="binding site" evidence="7">
    <location>
        <position position="195"/>
    </location>
    <ligand>
        <name>substrate</name>
    </ligand>
</feature>
<evidence type="ECO:0000256" key="7">
    <source>
        <dbReference type="HAMAP-Rule" id="MF_01445"/>
    </source>
</evidence>
<keyword evidence="1 7" id="KW-0808">Transferase</keyword>
<dbReference type="EC" id="2.3.1.234" evidence="7"/>
<feature type="domain" description="Gcp-like" evidence="8">
    <location>
        <begin position="24"/>
        <end position="321"/>
    </location>
</feature>
<evidence type="ECO:0000313" key="9">
    <source>
        <dbReference type="EMBL" id="MDC0683154.1"/>
    </source>
</evidence>
<feature type="binding site" evidence="7">
    <location>
        <position position="111"/>
    </location>
    <ligand>
        <name>Fe cation</name>
        <dbReference type="ChEBI" id="CHEBI:24875"/>
    </ligand>
</feature>
<dbReference type="Pfam" id="PF00814">
    <property type="entry name" value="TsaD"/>
    <property type="match status" value="1"/>
</dbReference>
<dbReference type="CDD" id="cd24133">
    <property type="entry name" value="ASKHA_NBD_TsaD_bac"/>
    <property type="match status" value="1"/>
</dbReference>
<keyword evidence="5 7" id="KW-0012">Acyltransferase</keyword>
<comment type="similarity">
    <text evidence="7">Belongs to the KAE1 / TsaD family.</text>
</comment>
<name>A0ABT5C9P9_9BACT</name>
<dbReference type="InterPro" id="IPR017861">
    <property type="entry name" value="KAE1/TsaD"/>
</dbReference>
<keyword evidence="7" id="KW-0963">Cytoplasm</keyword>
<organism evidence="9 10">
    <name type="scientific">Sorangium atrum</name>
    <dbReference type="NCBI Taxonomy" id="2995308"/>
    <lineage>
        <taxon>Bacteria</taxon>
        <taxon>Pseudomonadati</taxon>
        <taxon>Myxococcota</taxon>
        <taxon>Polyangia</taxon>
        <taxon>Polyangiales</taxon>
        <taxon>Polyangiaceae</taxon>
        <taxon>Sorangium</taxon>
    </lineage>
</organism>
<dbReference type="SUPFAM" id="SSF53067">
    <property type="entry name" value="Actin-like ATPase domain"/>
    <property type="match status" value="1"/>
</dbReference>
<gene>
    <name evidence="7 9" type="primary">tsaD</name>
    <name evidence="9" type="ORF">POL72_35825</name>
</gene>
<evidence type="ECO:0000313" key="10">
    <source>
        <dbReference type="Proteomes" id="UP001217485"/>
    </source>
</evidence>
<dbReference type="InterPro" id="IPR022450">
    <property type="entry name" value="TsaD"/>
</dbReference>
<evidence type="ECO:0000256" key="3">
    <source>
        <dbReference type="ARBA" id="ARBA00022723"/>
    </source>
</evidence>
<dbReference type="Proteomes" id="UP001217485">
    <property type="component" value="Unassembled WGS sequence"/>
</dbReference>
<keyword evidence="10" id="KW-1185">Reference proteome</keyword>
<feature type="binding site" evidence="7">
    <location>
        <begin position="143"/>
        <end position="147"/>
    </location>
    <ligand>
        <name>substrate</name>
    </ligand>
</feature>
<dbReference type="PRINTS" id="PR00789">
    <property type="entry name" value="OSIALOPTASE"/>
</dbReference>
<dbReference type="NCBIfam" id="TIGR00329">
    <property type="entry name" value="gcp_kae1"/>
    <property type="match status" value="1"/>
</dbReference>
<evidence type="ECO:0000256" key="6">
    <source>
        <dbReference type="ARBA" id="ARBA00048117"/>
    </source>
</evidence>
<evidence type="ECO:0000259" key="8">
    <source>
        <dbReference type="Pfam" id="PF00814"/>
    </source>
</evidence>
<dbReference type="NCBIfam" id="TIGR03723">
    <property type="entry name" value="T6A_TsaD_YgjD"/>
    <property type="match status" value="1"/>
</dbReference>
<evidence type="ECO:0000256" key="4">
    <source>
        <dbReference type="ARBA" id="ARBA00023004"/>
    </source>
</evidence>
<dbReference type="Gene3D" id="3.30.420.40">
    <property type="match status" value="2"/>
</dbReference>
<feature type="binding site" evidence="7">
    <location>
        <position position="314"/>
    </location>
    <ligand>
        <name>Fe cation</name>
        <dbReference type="ChEBI" id="CHEBI:24875"/>
    </ligand>
</feature>
<comment type="caution">
    <text evidence="9">The sequence shown here is derived from an EMBL/GenBank/DDBJ whole genome shotgun (WGS) entry which is preliminary data.</text>
</comment>
<dbReference type="EMBL" id="JAQNDK010000004">
    <property type="protein sequence ID" value="MDC0683154.1"/>
    <property type="molecule type" value="Genomic_DNA"/>
</dbReference>
<evidence type="ECO:0000256" key="5">
    <source>
        <dbReference type="ARBA" id="ARBA00023315"/>
    </source>
</evidence>
<proteinExistence type="inferred from homology"/>
<dbReference type="HAMAP" id="MF_01445">
    <property type="entry name" value="TsaD"/>
    <property type="match status" value="1"/>
</dbReference>
<protein>
    <recommendedName>
        <fullName evidence="7">tRNA N6-adenosine threonylcarbamoyltransferase</fullName>
        <ecNumber evidence="7">2.3.1.234</ecNumber>
    </recommendedName>
    <alternativeName>
        <fullName evidence="7">N6-L-threonylcarbamoyladenine synthase</fullName>
        <shortName evidence="7">t(6)A synthase</shortName>
    </alternativeName>
    <alternativeName>
        <fullName evidence="7">t(6)A37 threonylcarbamoyladenosine biosynthesis protein TsaD</fullName>
    </alternativeName>
    <alternativeName>
        <fullName evidence="7">tRNA threonylcarbamoyladenosine biosynthesis protein TsaD</fullName>
    </alternativeName>
</protein>